<feature type="disulfide bond" evidence="17">
    <location>
        <begin position="539"/>
        <end position="544"/>
    </location>
</feature>
<dbReference type="Pfam" id="PF00362">
    <property type="entry name" value="Integrin_beta"/>
    <property type="match status" value="1"/>
</dbReference>
<feature type="disulfide bond" evidence="17">
    <location>
        <begin position="618"/>
        <end position="621"/>
    </location>
</feature>
<dbReference type="PROSITE" id="PS00243">
    <property type="entry name" value="I_EGF_1"/>
    <property type="match status" value="1"/>
</dbReference>
<evidence type="ECO:0000313" key="25">
    <source>
        <dbReference type="RefSeq" id="XP_022306553.1"/>
    </source>
</evidence>
<keyword evidence="24" id="KW-1185">Reference proteome</keyword>
<dbReference type="GO" id="GO:0098609">
    <property type="term" value="P:cell-cell adhesion"/>
    <property type="evidence" value="ECO:0007669"/>
    <property type="project" value="TreeGrafter"/>
</dbReference>
<feature type="disulfide bond" evidence="17">
    <location>
        <begin position="241"/>
        <end position="282"/>
    </location>
</feature>
<dbReference type="InterPro" id="IPR002369">
    <property type="entry name" value="Integrin_bsu_VWA"/>
</dbReference>
<dbReference type="SUPFAM" id="SSF69687">
    <property type="entry name" value="Integrin beta tail domain"/>
    <property type="match status" value="1"/>
</dbReference>
<dbReference type="InterPro" id="IPR032695">
    <property type="entry name" value="Integrin_dom_sf"/>
</dbReference>
<dbReference type="InterPro" id="IPR036349">
    <property type="entry name" value="Integrin_bsu_tail_dom_sf"/>
</dbReference>
<dbReference type="SUPFAM" id="SSF53300">
    <property type="entry name" value="vWA-like"/>
    <property type="match status" value="1"/>
</dbReference>
<dbReference type="InterPro" id="IPR015812">
    <property type="entry name" value="Integrin_bsu"/>
</dbReference>
<dbReference type="SUPFAM" id="SSF57196">
    <property type="entry name" value="EGF/Laminin"/>
    <property type="match status" value="2"/>
</dbReference>
<feature type="domain" description="Integrin beta subunit cytoplasmic" evidence="22">
    <location>
        <begin position="738"/>
        <end position="784"/>
    </location>
</feature>
<evidence type="ECO:0000256" key="3">
    <source>
        <dbReference type="ARBA" id="ARBA00022475"/>
    </source>
</evidence>
<keyword evidence="4" id="KW-0245">EGF-like domain</keyword>
<evidence type="ECO:0000256" key="16">
    <source>
        <dbReference type="ARBA" id="ARBA00023180"/>
    </source>
</evidence>
<dbReference type="Gene3D" id="3.40.50.410">
    <property type="entry name" value="von Willebrand factor, type A domain"/>
    <property type="match status" value="1"/>
</dbReference>
<dbReference type="GO" id="GO:0046872">
    <property type="term" value="F:metal ion binding"/>
    <property type="evidence" value="ECO:0007669"/>
    <property type="project" value="UniProtKB-KW"/>
</dbReference>
<feature type="disulfide bond" evidence="17">
    <location>
        <begin position="631"/>
        <end position="708"/>
    </location>
</feature>
<feature type="disulfide bond" evidence="17">
    <location>
        <begin position="481"/>
        <end position="515"/>
    </location>
</feature>
<feature type="chain" id="PRO_5034335742" description="Integrin beta" evidence="20">
    <location>
        <begin position="22"/>
        <end position="797"/>
    </location>
</feature>
<dbReference type="Pfam" id="PF08725">
    <property type="entry name" value="Integrin_b_cyt"/>
    <property type="match status" value="1"/>
</dbReference>
<evidence type="ECO:0000256" key="15">
    <source>
        <dbReference type="ARBA" id="ARBA00023157"/>
    </source>
</evidence>
<evidence type="ECO:0000256" key="12">
    <source>
        <dbReference type="ARBA" id="ARBA00022989"/>
    </source>
</evidence>
<evidence type="ECO:0000259" key="22">
    <source>
        <dbReference type="SMART" id="SM01241"/>
    </source>
</evidence>
<evidence type="ECO:0000256" key="13">
    <source>
        <dbReference type="ARBA" id="ARBA00023037"/>
    </source>
</evidence>
<keyword evidence="15 17" id="KW-1015">Disulfide bond</keyword>
<feature type="disulfide bond" evidence="17">
    <location>
        <begin position="394"/>
        <end position="407"/>
    </location>
</feature>
<organism evidence="24 25">
    <name type="scientific">Crassostrea virginica</name>
    <name type="common">Eastern oyster</name>
    <dbReference type="NCBI Taxonomy" id="6565"/>
    <lineage>
        <taxon>Eukaryota</taxon>
        <taxon>Metazoa</taxon>
        <taxon>Spiralia</taxon>
        <taxon>Lophotrochozoa</taxon>
        <taxon>Mollusca</taxon>
        <taxon>Bivalvia</taxon>
        <taxon>Autobranchia</taxon>
        <taxon>Pteriomorphia</taxon>
        <taxon>Ostreida</taxon>
        <taxon>Ostreoidea</taxon>
        <taxon>Ostreidae</taxon>
        <taxon>Crassostrea</taxon>
    </lineage>
</organism>
<feature type="disulfide bond" evidence="17">
    <location>
        <begin position="562"/>
        <end position="593"/>
    </location>
</feature>
<dbReference type="OrthoDB" id="410592at2759"/>
<evidence type="ECO:0000256" key="17">
    <source>
        <dbReference type="PIRSR" id="PIRSR002512-1"/>
    </source>
</evidence>
<dbReference type="InterPro" id="IPR014836">
    <property type="entry name" value="Integrin_bsu_cyt_dom"/>
</dbReference>
<dbReference type="GeneID" id="111112952"/>
<dbReference type="GO" id="GO:0005178">
    <property type="term" value="F:integrin binding"/>
    <property type="evidence" value="ECO:0007669"/>
    <property type="project" value="TreeGrafter"/>
</dbReference>
<name>A0A8B8BT91_CRAVI</name>
<dbReference type="InterPro" id="IPR012896">
    <property type="entry name" value="Integrin_bsu_tail"/>
</dbReference>
<feature type="disulfide bond" evidence="17">
    <location>
        <begin position="523"/>
        <end position="552"/>
    </location>
</feature>
<dbReference type="KEGG" id="cvn:111112952"/>
<feature type="disulfide bond" evidence="17">
    <location>
        <begin position="651"/>
        <end position="685"/>
    </location>
</feature>
<feature type="disulfide bond" evidence="17">
    <location>
        <begin position="28"/>
        <end position="37"/>
    </location>
</feature>
<dbReference type="PANTHER" id="PTHR10082">
    <property type="entry name" value="INTEGRIN BETA SUBUNIT"/>
    <property type="match status" value="1"/>
</dbReference>
<evidence type="ECO:0000256" key="5">
    <source>
        <dbReference type="ARBA" id="ARBA00022692"/>
    </source>
</evidence>
<feature type="disulfide bond" evidence="17">
    <location>
        <begin position="599"/>
        <end position="604"/>
    </location>
</feature>
<dbReference type="GO" id="GO:0033627">
    <property type="term" value="P:cell adhesion mediated by integrin"/>
    <property type="evidence" value="ECO:0007669"/>
    <property type="project" value="TreeGrafter"/>
</dbReference>
<dbReference type="PIRSF" id="PIRSF002512">
    <property type="entry name" value="Integrin_B"/>
    <property type="match status" value="1"/>
</dbReference>
<accession>A0A8B8BT91</accession>
<dbReference type="RefSeq" id="XP_022306553.1">
    <property type="nucleotide sequence ID" value="XM_022450845.1"/>
</dbReference>
<evidence type="ECO:0000256" key="4">
    <source>
        <dbReference type="ARBA" id="ARBA00022536"/>
    </source>
</evidence>
<dbReference type="PANTHER" id="PTHR10082:SF60">
    <property type="entry name" value="INTEGRIN BETA-PS"/>
    <property type="match status" value="1"/>
</dbReference>
<dbReference type="GO" id="GO:0009986">
    <property type="term" value="C:cell surface"/>
    <property type="evidence" value="ECO:0007669"/>
    <property type="project" value="TreeGrafter"/>
</dbReference>
<feature type="disulfide bond" evidence="17">
    <location>
        <begin position="521"/>
        <end position="526"/>
    </location>
</feature>
<dbReference type="GO" id="GO:0007229">
    <property type="term" value="P:integrin-mediated signaling pathway"/>
    <property type="evidence" value="ECO:0007669"/>
    <property type="project" value="UniProtKB-KW"/>
</dbReference>
<evidence type="ECO:0000256" key="8">
    <source>
        <dbReference type="ARBA" id="ARBA00022737"/>
    </source>
</evidence>
<comment type="similarity">
    <text evidence="2 18">Belongs to the integrin beta chain family.</text>
</comment>
<dbReference type="GO" id="GO:0007160">
    <property type="term" value="P:cell-matrix adhesion"/>
    <property type="evidence" value="ECO:0007669"/>
    <property type="project" value="TreeGrafter"/>
</dbReference>
<feature type="disulfide bond" evidence="17">
    <location>
        <begin position="601"/>
        <end position="647"/>
    </location>
</feature>
<feature type="disulfide bond" evidence="17">
    <location>
        <begin position="31"/>
        <end position="61"/>
    </location>
</feature>
<dbReference type="GO" id="GO:0016477">
    <property type="term" value="P:cell migration"/>
    <property type="evidence" value="ECO:0007669"/>
    <property type="project" value="TreeGrafter"/>
</dbReference>
<feature type="disulfide bond" evidence="17">
    <location>
        <begin position="528"/>
        <end position="537"/>
    </location>
</feature>
<feature type="disulfide bond" evidence="17">
    <location>
        <begin position="578"/>
        <end position="585"/>
    </location>
</feature>
<evidence type="ECO:0000256" key="11">
    <source>
        <dbReference type="ARBA" id="ARBA00022889"/>
    </source>
</evidence>
<dbReference type="Proteomes" id="UP000694844">
    <property type="component" value="Chromosome 9"/>
</dbReference>
<feature type="domain" description="Integrin beta subunit tail" evidence="23">
    <location>
        <begin position="625"/>
        <end position="713"/>
    </location>
</feature>
<dbReference type="GO" id="GO:0005925">
    <property type="term" value="C:focal adhesion"/>
    <property type="evidence" value="ECO:0007669"/>
    <property type="project" value="TreeGrafter"/>
</dbReference>
<keyword evidence="7 20" id="KW-0732">Signal</keyword>
<dbReference type="SMART" id="SM01242">
    <property type="entry name" value="Integrin_B_tail"/>
    <property type="match status" value="1"/>
</dbReference>
<feature type="disulfide bond" evidence="17">
    <location>
        <begin position="186"/>
        <end position="193"/>
    </location>
</feature>
<protein>
    <recommendedName>
        <fullName evidence="18">Integrin beta</fullName>
    </recommendedName>
</protein>
<dbReference type="SMART" id="SM00187">
    <property type="entry name" value="INB"/>
    <property type="match status" value="1"/>
</dbReference>
<keyword evidence="11 18" id="KW-0130">Cell adhesion</keyword>
<feature type="disulfide bond" evidence="17">
    <location>
        <begin position="486"/>
        <end position="495"/>
    </location>
</feature>
<dbReference type="PRINTS" id="PR01186">
    <property type="entry name" value="INTEGRINB"/>
</dbReference>
<reference evidence="25" key="1">
    <citation type="submission" date="2025-08" db="UniProtKB">
        <authorList>
            <consortium name="RefSeq"/>
        </authorList>
    </citation>
    <scope>IDENTIFICATION</scope>
    <source>
        <tissue evidence="25">Whole sample</tissue>
    </source>
</reference>
<dbReference type="AlphaFoldDB" id="A0A8B8BT91"/>
<keyword evidence="3" id="KW-1003">Cell membrane</keyword>
<dbReference type="InterPro" id="IPR013111">
    <property type="entry name" value="EGF_extracell"/>
</dbReference>
<evidence type="ECO:0000256" key="18">
    <source>
        <dbReference type="RuleBase" id="RU000633"/>
    </source>
</evidence>
<gene>
    <name evidence="25" type="primary">LOC111112952</name>
</gene>
<evidence type="ECO:0000256" key="6">
    <source>
        <dbReference type="ARBA" id="ARBA00022723"/>
    </source>
</evidence>
<evidence type="ECO:0000256" key="1">
    <source>
        <dbReference type="ARBA" id="ARBA00004251"/>
    </source>
</evidence>
<keyword evidence="6" id="KW-0479">Metal-binding</keyword>
<keyword evidence="13 18" id="KW-0401">Integrin</keyword>
<dbReference type="GO" id="GO:0008305">
    <property type="term" value="C:integrin complex"/>
    <property type="evidence" value="ECO:0007669"/>
    <property type="project" value="TreeGrafter"/>
</dbReference>
<evidence type="ECO:0000313" key="24">
    <source>
        <dbReference type="Proteomes" id="UP000694844"/>
    </source>
</evidence>
<keyword evidence="16" id="KW-0325">Glycoprotein</keyword>
<evidence type="ECO:0000256" key="10">
    <source>
        <dbReference type="ARBA" id="ARBA00022842"/>
    </source>
</evidence>
<keyword evidence="14 19" id="KW-0472">Membrane</keyword>
<dbReference type="SMART" id="SM01241">
    <property type="entry name" value="Integrin_b_cyt"/>
    <property type="match status" value="1"/>
</dbReference>
<dbReference type="Gene3D" id="1.20.5.100">
    <property type="entry name" value="Cytochrome c1, transmembrane anchor, C-terminal"/>
    <property type="match status" value="1"/>
</dbReference>
<evidence type="ECO:0000256" key="20">
    <source>
        <dbReference type="SAM" id="SignalP"/>
    </source>
</evidence>
<feature type="disulfide bond" evidence="17">
    <location>
        <begin position="560"/>
        <end position="565"/>
    </location>
</feature>
<feature type="disulfide bond" evidence="17">
    <location>
        <begin position="606"/>
        <end position="615"/>
    </location>
</feature>
<dbReference type="PROSITE" id="PS52047">
    <property type="entry name" value="I_EGF_2"/>
    <property type="match status" value="1"/>
</dbReference>
<feature type="signal peptide" evidence="20">
    <location>
        <begin position="1"/>
        <end position="21"/>
    </location>
</feature>
<dbReference type="SUPFAM" id="SSF103575">
    <property type="entry name" value="Plexin repeat"/>
    <property type="match status" value="1"/>
</dbReference>
<keyword evidence="9" id="KW-0106">Calcium</keyword>
<dbReference type="InterPro" id="IPR036465">
    <property type="entry name" value="vWFA_dom_sf"/>
</dbReference>
<feature type="domain" description="Integrin beta subunit VWA" evidence="21">
    <location>
        <begin position="27"/>
        <end position="458"/>
    </location>
</feature>
<dbReference type="InterPro" id="IPR040622">
    <property type="entry name" value="EGF_integrin_1"/>
</dbReference>
<evidence type="ECO:0000256" key="7">
    <source>
        <dbReference type="ARBA" id="ARBA00022729"/>
    </source>
</evidence>
<evidence type="ECO:0000256" key="2">
    <source>
        <dbReference type="ARBA" id="ARBA00007449"/>
    </source>
</evidence>
<evidence type="ECO:0000256" key="14">
    <source>
        <dbReference type="ARBA" id="ARBA00023136"/>
    </source>
</evidence>
<dbReference type="Gene3D" id="2.10.25.10">
    <property type="entry name" value="Laminin"/>
    <property type="match status" value="4"/>
</dbReference>
<evidence type="ECO:0000256" key="9">
    <source>
        <dbReference type="ARBA" id="ARBA00022837"/>
    </source>
</evidence>
<sequence length="797" mass="88475">MDKPIWLFLILVFVTVDHVQGQCAGARCGDCLILDNCAWCKDRNFTMTRCATEAQLRSTNCTSIVLRKQHKIEYIKNSSFSDGGPAQESVQIRPQHVKIKLVPNLLLRTFKVSYKIARNFPLDLYFLNDPSYTMRTLQSSLKALAKSIAIEIKNLTTDFRFGLGTSMDKVILPFTRTSPLYINNPCYGTAITCEPAYSYRHRQDLTADISNFEKAVDAIQTTANFDKPEGLLDGLMQTMVCGNRIGWREKARRMLLYASDINFHQAGDGRLAGILEPNDGLCHLDGTGKYTKAEVQDYPSVGQIIQKAKENNINIIFVIGGNSSALTNEKVRQLFYDKLATLLPGGTEKASELSTDANNILQIVSENYRRLRETVKLVVNEDSKVLSVDMYSDCVTGGRTKDKINICSGLTTENPVDFYPYIQSNFTTCPKERNLTFTIFPEGLEEKVRVDVEHVCDCDCQLEPEAEKNSSKCSFNGTFECGICNCNEGWIGDSCDCDNRGTEEEACGTPDGRICHSVGNCTCRKCECFEGYSGDKCECNDKNCRNYNRLLCGGPDRGRCDCGKCVCNANYTGDACECLTLTTPCEDKNGTICSGNGNCVCGRCVCNNGFRGALCDKCTSCPGICKQNKDCAECFAFGTGLYNSSVCQRECTNVRTAAILEPATPDGVEANETIKACITEDAEKCIINFNVYVGDADQQVVVKDIKRCPPGNPDPITIGLSISGAIFLIGLLLLLIWKLLTMLYDSMEYSRFESEIQNPAWEKSENPIYKECVTTVQNPMHETQFSKDNNSDEKLMT</sequence>
<dbReference type="Gene3D" id="2.60.40.1510">
    <property type="entry name" value="ntegrin, alpha v. Chain A, domain 3"/>
    <property type="match status" value="1"/>
</dbReference>
<dbReference type="FunFam" id="2.10.25.10:FF:000075">
    <property type="entry name" value="Integrin beta"/>
    <property type="match status" value="1"/>
</dbReference>
<dbReference type="SUPFAM" id="SSF69179">
    <property type="entry name" value="Integrin domains"/>
    <property type="match status" value="1"/>
</dbReference>
<feature type="disulfide bond" evidence="17">
    <location>
        <begin position="567"/>
        <end position="576"/>
    </location>
</feature>
<keyword evidence="8" id="KW-0677">Repeat</keyword>
<feature type="disulfide bond" evidence="17">
    <location>
        <begin position="456"/>
        <end position="460"/>
    </location>
</feature>
<evidence type="ECO:0000256" key="19">
    <source>
        <dbReference type="SAM" id="Phobius"/>
    </source>
</evidence>
<feature type="disulfide bond" evidence="17">
    <location>
        <begin position="40"/>
        <end position="50"/>
    </location>
</feature>
<keyword evidence="10" id="KW-0460">Magnesium</keyword>
<feature type="disulfide bond" evidence="17">
    <location>
        <begin position="625"/>
        <end position="634"/>
    </location>
</feature>
<dbReference type="InterPro" id="IPR057243">
    <property type="entry name" value="Integrin_I-EGF_CS"/>
</dbReference>
<feature type="transmembrane region" description="Helical" evidence="19">
    <location>
        <begin position="716"/>
        <end position="737"/>
    </location>
</feature>
<evidence type="ECO:0000259" key="21">
    <source>
        <dbReference type="SMART" id="SM00187"/>
    </source>
</evidence>
<dbReference type="FunFam" id="2.10.25.10:FF:000036">
    <property type="entry name" value="Integrin beta"/>
    <property type="match status" value="1"/>
</dbReference>
<comment type="subcellular location">
    <subcellularLocation>
        <location evidence="1 18">Cell membrane</location>
        <topology evidence="1 18">Single-pass type I membrane protein</topology>
    </subcellularLocation>
</comment>
<keyword evidence="12 19" id="KW-1133">Transmembrane helix</keyword>
<dbReference type="Pfam" id="PF18372">
    <property type="entry name" value="I-EGF_1"/>
    <property type="match status" value="1"/>
</dbReference>
<dbReference type="Pfam" id="PF07974">
    <property type="entry name" value="EGF_2"/>
    <property type="match status" value="1"/>
</dbReference>
<keyword evidence="5 18" id="KW-0812">Transmembrane</keyword>
<evidence type="ECO:0000259" key="23">
    <source>
        <dbReference type="SMART" id="SM01242"/>
    </source>
</evidence>
<proteinExistence type="inferred from homology"/>